<proteinExistence type="predicted"/>
<accession>A0A4P8IWB7</accession>
<dbReference type="PANTHER" id="PTHR30386">
    <property type="entry name" value="MEMBRANE FUSION SUBUNIT OF EMRAB-TOLC MULTIDRUG EFFLUX PUMP"/>
    <property type="match status" value="1"/>
</dbReference>
<dbReference type="PRINTS" id="PR01490">
    <property type="entry name" value="RTXTOXIND"/>
</dbReference>
<organism evidence="6 7">
    <name type="scientific">Trinickia violacea</name>
    <dbReference type="NCBI Taxonomy" id="2571746"/>
    <lineage>
        <taxon>Bacteria</taxon>
        <taxon>Pseudomonadati</taxon>
        <taxon>Pseudomonadota</taxon>
        <taxon>Betaproteobacteria</taxon>
        <taxon>Burkholderiales</taxon>
        <taxon>Burkholderiaceae</taxon>
        <taxon>Trinickia</taxon>
    </lineage>
</organism>
<dbReference type="Pfam" id="PF25963">
    <property type="entry name" value="Beta-barrel_AAEA"/>
    <property type="match status" value="1"/>
</dbReference>
<evidence type="ECO:0000313" key="6">
    <source>
        <dbReference type="EMBL" id="QCP53628.1"/>
    </source>
</evidence>
<protein>
    <submittedName>
        <fullName evidence="6">HlyD family secretion protein</fullName>
    </submittedName>
</protein>
<dbReference type="Gene3D" id="2.40.30.170">
    <property type="match status" value="1"/>
</dbReference>
<keyword evidence="3" id="KW-1133">Transmembrane helix</keyword>
<feature type="transmembrane region" description="Helical" evidence="3">
    <location>
        <begin position="39"/>
        <end position="58"/>
    </location>
</feature>
<dbReference type="SUPFAM" id="SSF111369">
    <property type="entry name" value="HlyD-like secretion proteins"/>
    <property type="match status" value="2"/>
</dbReference>
<dbReference type="OrthoDB" id="9811754at2"/>
<keyword evidence="1" id="KW-0175">Coiled coil</keyword>
<dbReference type="Gene3D" id="2.40.50.100">
    <property type="match status" value="1"/>
</dbReference>
<dbReference type="KEGG" id="tvl:FAZ95_31870"/>
<dbReference type="Pfam" id="PF25917">
    <property type="entry name" value="BSH_RND"/>
    <property type="match status" value="1"/>
</dbReference>
<dbReference type="GO" id="GO:0055085">
    <property type="term" value="P:transmembrane transport"/>
    <property type="evidence" value="ECO:0007669"/>
    <property type="project" value="InterPro"/>
</dbReference>
<keyword evidence="3" id="KW-0812">Transmembrane</keyword>
<gene>
    <name evidence="6" type="ORF">FAZ95_31870</name>
</gene>
<evidence type="ECO:0000256" key="1">
    <source>
        <dbReference type="SAM" id="Coils"/>
    </source>
</evidence>
<feature type="coiled-coil region" evidence="1">
    <location>
        <begin position="115"/>
        <end position="165"/>
    </location>
</feature>
<dbReference type="InterPro" id="IPR058634">
    <property type="entry name" value="AaeA-lik-b-barrel"/>
</dbReference>
<dbReference type="Proteomes" id="UP000298656">
    <property type="component" value="Chromosome 2"/>
</dbReference>
<dbReference type="InterPro" id="IPR050739">
    <property type="entry name" value="MFP"/>
</dbReference>
<dbReference type="InterPro" id="IPR058625">
    <property type="entry name" value="MdtA-like_BSH"/>
</dbReference>
<dbReference type="Gene3D" id="1.10.287.470">
    <property type="entry name" value="Helix hairpin bin"/>
    <property type="match status" value="1"/>
</dbReference>
<evidence type="ECO:0000256" key="2">
    <source>
        <dbReference type="SAM" id="MobiDB-lite"/>
    </source>
</evidence>
<dbReference type="EMBL" id="CP040078">
    <property type="protein sequence ID" value="QCP53628.1"/>
    <property type="molecule type" value="Genomic_DNA"/>
</dbReference>
<evidence type="ECO:0000256" key="3">
    <source>
        <dbReference type="SAM" id="Phobius"/>
    </source>
</evidence>
<feature type="region of interest" description="Disordered" evidence="2">
    <location>
        <begin position="1"/>
        <end position="33"/>
    </location>
</feature>
<reference evidence="6 7" key="1">
    <citation type="submission" date="2019-05" db="EMBL/GenBank/DDBJ databases">
        <title>Burkholderia sp. DHOD12, isolated from subtropical forest soil.</title>
        <authorList>
            <person name="Gao Z.-H."/>
            <person name="Qiu L.-H."/>
        </authorList>
    </citation>
    <scope>NUCLEOTIDE SEQUENCE [LARGE SCALE GENOMIC DNA]</scope>
    <source>
        <strain evidence="6 7">DHOD12</strain>
    </source>
</reference>
<dbReference type="RefSeq" id="WP_137336397.1">
    <property type="nucleotide sequence ID" value="NZ_CP040078.1"/>
</dbReference>
<feature type="compositionally biased region" description="Pro residues" evidence="2">
    <location>
        <begin position="18"/>
        <end position="30"/>
    </location>
</feature>
<feature type="domain" description="Multidrug resistance protein MdtA-like barrel-sandwich hybrid" evidence="4">
    <location>
        <begin position="75"/>
        <end position="269"/>
    </location>
</feature>
<evidence type="ECO:0000259" key="4">
    <source>
        <dbReference type="Pfam" id="PF25917"/>
    </source>
</evidence>
<dbReference type="PANTHER" id="PTHR30386:SF24">
    <property type="entry name" value="MULTIDRUG RESISTANCE EFFLUX PUMP"/>
    <property type="match status" value="1"/>
</dbReference>
<keyword evidence="3" id="KW-0472">Membrane</keyword>
<sequence>MNEAPPAAKPQEARTPSAPGPAAPPPPPPAGAQSNRRPWIFAALGLAVLLLLALVFVVPDFYAKETNDAYVDAHVISVIPKVPAYVQKLYVDDNSKVQAGQLLIELDPRDYAVQLAQAKASLANAEGKLQEARDQIPVADAEVARQRAELDVARANEKLAEINLSRLQSVSDVRAVSSQRVDEGKAAATSTHAETQAAQVRIAAAEAQAKLARSQAATADAAVGLARAALDQAELNLSYTKIYATEAGSVARKSVETGNYVQPGQLLLSVVPEHLYVIANYKETQLTHVRPGQRVTITVDAFADHELRGHVDSIQRGTGSRFALLPPENATGNFVKIVQRVPVKIEFDDPGEALKWISPGMSVETRIFVREQPRWLGFLN</sequence>
<feature type="domain" description="p-hydroxybenzoic acid efflux pump subunit AaeA-like beta-barrel" evidence="5">
    <location>
        <begin position="275"/>
        <end position="354"/>
    </location>
</feature>
<name>A0A4P8IWB7_9BURK</name>
<keyword evidence="7" id="KW-1185">Reference proteome</keyword>
<dbReference type="AlphaFoldDB" id="A0A4P8IWB7"/>
<evidence type="ECO:0000313" key="7">
    <source>
        <dbReference type="Proteomes" id="UP000298656"/>
    </source>
</evidence>
<evidence type="ECO:0000259" key="5">
    <source>
        <dbReference type="Pfam" id="PF25963"/>
    </source>
</evidence>